<feature type="transmembrane region" description="Helical" evidence="1">
    <location>
        <begin position="55"/>
        <end position="77"/>
    </location>
</feature>
<evidence type="ECO:0000256" key="1">
    <source>
        <dbReference type="SAM" id="Phobius"/>
    </source>
</evidence>
<keyword evidence="1" id="KW-0812">Transmembrane</keyword>
<comment type="caution">
    <text evidence="2">The sequence shown here is derived from an EMBL/GenBank/DDBJ whole genome shotgun (WGS) entry which is preliminary data.</text>
</comment>
<protein>
    <submittedName>
        <fullName evidence="2">Uncharacterized protein</fullName>
    </submittedName>
</protein>
<dbReference type="AlphaFoldDB" id="A0A1G2CYL9"/>
<organism evidence="2 3">
    <name type="scientific">Candidatus Lloydbacteria bacterium RIFCSPHIGHO2_01_FULL_49_22</name>
    <dbReference type="NCBI Taxonomy" id="1798658"/>
    <lineage>
        <taxon>Bacteria</taxon>
        <taxon>Candidatus Lloydiibacteriota</taxon>
    </lineage>
</organism>
<name>A0A1G2CYL9_9BACT</name>
<feature type="transmembrane region" description="Helical" evidence="1">
    <location>
        <begin position="12"/>
        <end position="35"/>
    </location>
</feature>
<gene>
    <name evidence="2" type="ORF">A2845_04575</name>
</gene>
<dbReference type="Proteomes" id="UP000177122">
    <property type="component" value="Unassembled WGS sequence"/>
</dbReference>
<keyword evidence="1" id="KW-0472">Membrane</keyword>
<keyword evidence="1" id="KW-1133">Transmembrane helix</keyword>
<evidence type="ECO:0000313" key="2">
    <source>
        <dbReference type="EMBL" id="OGZ05608.1"/>
    </source>
</evidence>
<feature type="transmembrane region" description="Helical" evidence="1">
    <location>
        <begin position="89"/>
        <end position="110"/>
    </location>
</feature>
<sequence>MDTMENNNTRIDAARVIGITTAAALSIVWIAASTIGTEVSAPFKAFLKGAFTHHWIGKGGIAIILFFVVTFVMTLVARRSQHTNVAPALLFMLWASVFASVAIIGLYGYIDFFK</sequence>
<dbReference type="EMBL" id="MHLI01000008">
    <property type="protein sequence ID" value="OGZ05608.1"/>
    <property type="molecule type" value="Genomic_DNA"/>
</dbReference>
<proteinExistence type="predicted"/>
<accession>A0A1G2CYL9</accession>
<reference evidence="2 3" key="1">
    <citation type="journal article" date="2016" name="Nat. Commun.">
        <title>Thousands of microbial genomes shed light on interconnected biogeochemical processes in an aquifer system.</title>
        <authorList>
            <person name="Anantharaman K."/>
            <person name="Brown C.T."/>
            <person name="Hug L.A."/>
            <person name="Sharon I."/>
            <person name="Castelle C.J."/>
            <person name="Probst A.J."/>
            <person name="Thomas B.C."/>
            <person name="Singh A."/>
            <person name="Wilkins M.J."/>
            <person name="Karaoz U."/>
            <person name="Brodie E.L."/>
            <person name="Williams K.H."/>
            <person name="Hubbard S.S."/>
            <person name="Banfield J.F."/>
        </authorList>
    </citation>
    <scope>NUCLEOTIDE SEQUENCE [LARGE SCALE GENOMIC DNA]</scope>
</reference>
<evidence type="ECO:0000313" key="3">
    <source>
        <dbReference type="Proteomes" id="UP000177122"/>
    </source>
</evidence>